<feature type="compositionally biased region" description="Low complexity" evidence="1">
    <location>
        <begin position="598"/>
        <end position="609"/>
    </location>
</feature>
<reference evidence="2" key="2">
    <citation type="journal article" date="2020" name="Nat. Commun.">
        <title>Large-scale genome sequencing of mycorrhizal fungi provides insights into the early evolution of symbiotic traits.</title>
        <authorList>
            <person name="Miyauchi S."/>
            <person name="Kiss E."/>
            <person name="Kuo A."/>
            <person name="Drula E."/>
            <person name="Kohler A."/>
            <person name="Sanchez-Garcia M."/>
            <person name="Morin E."/>
            <person name="Andreopoulos B."/>
            <person name="Barry K.W."/>
            <person name="Bonito G."/>
            <person name="Buee M."/>
            <person name="Carver A."/>
            <person name="Chen C."/>
            <person name="Cichocki N."/>
            <person name="Clum A."/>
            <person name="Culley D."/>
            <person name="Crous P.W."/>
            <person name="Fauchery L."/>
            <person name="Girlanda M."/>
            <person name="Hayes R.D."/>
            <person name="Keri Z."/>
            <person name="LaButti K."/>
            <person name="Lipzen A."/>
            <person name="Lombard V."/>
            <person name="Magnuson J."/>
            <person name="Maillard F."/>
            <person name="Murat C."/>
            <person name="Nolan M."/>
            <person name="Ohm R.A."/>
            <person name="Pangilinan J."/>
            <person name="Pereira M.F."/>
            <person name="Perotto S."/>
            <person name="Peter M."/>
            <person name="Pfister S."/>
            <person name="Riley R."/>
            <person name="Sitrit Y."/>
            <person name="Stielow J.B."/>
            <person name="Szollosi G."/>
            <person name="Zifcakova L."/>
            <person name="Stursova M."/>
            <person name="Spatafora J.W."/>
            <person name="Tedersoo L."/>
            <person name="Vaario L.M."/>
            <person name="Yamada A."/>
            <person name="Yan M."/>
            <person name="Wang P."/>
            <person name="Xu J."/>
            <person name="Bruns T."/>
            <person name="Baldrian P."/>
            <person name="Vilgalys R."/>
            <person name="Dunand C."/>
            <person name="Henrissat B."/>
            <person name="Grigoriev I.V."/>
            <person name="Hibbett D."/>
            <person name="Nagy L.G."/>
            <person name="Martin F.M."/>
        </authorList>
    </citation>
    <scope>NUCLEOTIDE SEQUENCE</scope>
    <source>
        <strain evidence="2">BED1</strain>
    </source>
</reference>
<reference evidence="2" key="1">
    <citation type="submission" date="2019-10" db="EMBL/GenBank/DDBJ databases">
        <authorList>
            <consortium name="DOE Joint Genome Institute"/>
            <person name="Kuo A."/>
            <person name="Miyauchi S."/>
            <person name="Kiss E."/>
            <person name="Drula E."/>
            <person name="Kohler A."/>
            <person name="Sanchez-Garcia M."/>
            <person name="Andreopoulos B."/>
            <person name="Barry K.W."/>
            <person name="Bonito G."/>
            <person name="Buee M."/>
            <person name="Carver A."/>
            <person name="Chen C."/>
            <person name="Cichocki N."/>
            <person name="Clum A."/>
            <person name="Culley D."/>
            <person name="Crous P.W."/>
            <person name="Fauchery L."/>
            <person name="Girlanda M."/>
            <person name="Hayes R."/>
            <person name="Keri Z."/>
            <person name="LaButti K."/>
            <person name="Lipzen A."/>
            <person name="Lombard V."/>
            <person name="Magnuson J."/>
            <person name="Maillard F."/>
            <person name="Morin E."/>
            <person name="Murat C."/>
            <person name="Nolan M."/>
            <person name="Ohm R."/>
            <person name="Pangilinan J."/>
            <person name="Pereira M."/>
            <person name="Perotto S."/>
            <person name="Peter M."/>
            <person name="Riley R."/>
            <person name="Sitrit Y."/>
            <person name="Stielow B."/>
            <person name="Szollosi G."/>
            <person name="Zifcakova L."/>
            <person name="Stursova M."/>
            <person name="Spatafora J.W."/>
            <person name="Tedersoo L."/>
            <person name="Vaario L.-M."/>
            <person name="Yamada A."/>
            <person name="Yan M."/>
            <person name="Wang P."/>
            <person name="Xu J."/>
            <person name="Bruns T."/>
            <person name="Baldrian P."/>
            <person name="Vilgalys R."/>
            <person name="Henrissat B."/>
            <person name="Grigoriev I.V."/>
            <person name="Hibbett D."/>
            <person name="Nagy L.G."/>
            <person name="Martin F.M."/>
        </authorList>
    </citation>
    <scope>NUCLEOTIDE SEQUENCE</scope>
    <source>
        <strain evidence="2">BED1</strain>
    </source>
</reference>
<feature type="region of interest" description="Disordered" evidence="1">
    <location>
        <begin position="504"/>
        <end position="524"/>
    </location>
</feature>
<feature type="region of interest" description="Disordered" evidence="1">
    <location>
        <begin position="44"/>
        <end position="95"/>
    </location>
</feature>
<evidence type="ECO:0000313" key="3">
    <source>
        <dbReference type="Proteomes" id="UP001194468"/>
    </source>
</evidence>
<comment type="caution">
    <text evidence="2">The sequence shown here is derived from an EMBL/GenBank/DDBJ whole genome shotgun (WGS) entry which is preliminary data.</text>
</comment>
<evidence type="ECO:0000313" key="2">
    <source>
        <dbReference type="EMBL" id="KAF8444880.1"/>
    </source>
</evidence>
<feature type="compositionally biased region" description="Polar residues" evidence="1">
    <location>
        <begin position="226"/>
        <end position="245"/>
    </location>
</feature>
<name>A0AAD4C0Y6_BOLED</name>
<feature type="compositionally biased region" description="Low complexity" evidence="1">
    <location>
        <begin position="580"/>
        <end position="591"/>
    </location>
</feature>
<dbReference type="EMBL" id="WHUW01000006">
    <property type="protein sequence ID" value="KAF8444880.1"/>
    <property type="molecule type" value="Genomic_DNA"/>
</dbReference>
<feature type="region of interest" description="Disordered" evidence="1">
    <location>
        <begin position="398"/>
        <end position="446"/>
    </location>
</feature>
<proteinExistence type="predicted"/>
<evidence type="ECO:0000256" key="1">
    <source>
        <dbReference type="SAM" id="MobiDB-lite"/>
    </source>
</evidence>
<feature type="region of interest" description="Disordered" evidence="1">
    <location>
        <begin position="273"/>
        <end position="379"/>
    </location>
</feature>
<gene>
    <name evidence="2" type="ORF">L210DRAFT_3051733</name>
</gene>
<feature type="compositionally biased region" description="Polar residues" evidence="1">
    <location>
        <begin position="200"/>
        <end position="213"/>
    </location>
</feature>
<feature type="compositionally biased region" description="Polar residues" evidence="1">
    <location>
        <begin position="306"/>
        <end position="332"/>
    </location>
</feature>
<feature type="region of interest" description="Disordered" evidence="1">
    <location>
        <begin position="624"/>
        <end position="651"/>
    </location>
</feature>
<keyword evidence="3" id="KW-1185">Reference proteome</keyword>
<sequence>MGSVVFLIADTSVTNDTLRQLSTRDSVSCKDGSQFPYPEAVLEKLSLAESDSEAPTSPPPRPKAPSPPVSPPSASPIHRPPNVLPQPPLPSPAVRTPQYLQTTARLPQSYFAYSPKKSGVDRIPAEMQTSGDAGVHPKYVLSPGILADSTITAASLLVDEDNMSGPGPQGSAEIGNFTPVICEPPEDIASEGSEAWSSVPLHTSEPTSLPTRSESYEHGTIPRISITLTKSSRGNSPLAPSSCDSEVTVKRPSVHVDTGSATQTTGVMSALSVSPGCVDESSPISRSAVLASPQPRTSTTNTSSSGLSPFSRTSMVESPSTARTTPAQSAISEASKDELSSAAGSHAKQRKERPTIDTSCVGPRGQVRKYRNGSVPPVHVPVKLRNASLDLPRSHEYERYEPNPSMYSIAPSLSPPHKKSGDLRCPSSQRPASRQGIASSTYAPSIRREPLEFDEAQICLDTANLGDQEVATFLKEVDAALSAVVNGSPAVAADSRAFLAVPSATSRLGSRHQSRRPSSQHLRADLSATVRSHEKEAAARTGFSLVATSHPSPHPDVIPSRAASPRDGVQRMFLSQVDVPPGSMPGSPSRGAIPASLPRRMSPQPSPRQELVEWVSPSFVTSVSTRTKEHLQLSRPGSYYGDVSGNETSSDVFKLEIPQGVRGRRA</sequence>
<organism evidence="2 3">
    <name type="scientific">Boletus edulis BED1</name>
    <dbReference type="NCBI Taxonomy" id="1328754"/>
    <lineage>
        <taxon>Eukaryota</taxon>
        <taxon>Fungi</taxon>
        <taxon>Dikarya</taxon>
        <taxon>Basidiomycota</taxon>
        <taxon>Agaricomycotina</taxon>
        <taxon>Agaricomycetes</taxon>
        <taxon>Agaricomycetidae</taxon>
        <taxon>Boletales</taxon>
        <taxon>Boletineae</taxon>
        <taxon>Boletaceae</taxon>
        <taxon>Boletoideae</taxon>
        <taxon>Boletus</taxon>
    </lineage>
</organism>
<feature type="region of interest" description="Disordered" evidence="1">
    <location>
        <begin position="579"/>
        <end position="609"/>
    </location>
</feature>
<feature type="compositionally biased region" description="Polar residues" evidence="1">
    <location>
        <begin position="426"/>
        <end position="443"/>
    </location>
</feature>
<feature type="compositionally biased region" description="Pro residues" evidence="1">
    <location>
        <begin position="56"/>
        <end position="91"/>
    </location>
</feature>
<dbReference type="AlphaFoldDB" id="A0AAD4C0Y6"/>
<protein>
    <submittedName>
        <fullName evidence="2">Uncharacterized protein</fullName>
    </submittedName>
</protein>
<feature type="region of interest" description="Disordered" evidence="1">
    <location>
        <begin position="192"/>
        <end position="261"/>
    </location>
</feature>
<accession>A0AAD4C0Y6</accession>
<dbReference type="Proteomes" id="UP001194468">
    <property type="component" value="Unassembled WGS sequence"/>
</dbReference>